<keyword evidence="4" id="KW-1185">Reference proteome</keyword>
<proteinExistence type="predicted"/>
<protein>
    <submittedName>
        <fullName evidence="3">Uncharacterized protein</fullName>
    </submittedName>
</protein>
<comment type="caution">
    <text evidence="3">The sequence shown here is derived from an EMBL/GenBank/DDBJ whole genome shotgun (WGS) entry which is preliminary data.</text>
</comment>
<evidence type="ECO:0000256" key="2">
    <source>
        <dbReference type="SAM" id="SignalP"/>
    </source>
</evidence>
<sequence>MKTLTQCLIAGCLMTASIGANAQSVTSDLVADMSQVLVSSLQTSLQDMKAKSKTALLDALKSQIADANKQAEQTQQVAATEKKDEQ</sequence>
<evidence type="ECO:0000313" key="4">
    <source>
        <dbReference type="Proteomes" id="UP001595453"/>
    </source>
</evidence>
<feature type="signal peptide" evidence="2">
    <location>
        <begin position="1"/>
        <end position="22"/>
    </location>
</feature>
<organism evidence="3 4">
    <name type="scientific">Pseudoalteromonas fenneropenaei</name>
    <dbReference type="NCBI Taxonomy" id="1737459"/>
    <lineage>
        <taxon>Bacteria</taxon>
        <taxon>Pseudomonadati</taxon>
        <taxon>Pseudomonadota</taxon>
        <taxon>Gammaproteobacteria</taxon>
        <taxon>Alteromonadales</taxon>
        <taxon>Pseudoalteromonadaceae</taxon>
        <taxon>Pseudoalteromonas</taxon>
    </lineage>
</organism>
<keyword evidence="2" id="KW-0732">Signal</keyword>
<dbReference type="Proteomes" id="UP001595453">
    <property type="component" value="Unassembled WGS sequence"/>
</dbReference>
<gene>
    <name evidence="3" type="ORF">ACFOEE_07595</name>
</gene>
<reference evidence="4" key="1">
    <citation type="journal article" date="2019" name="Int. J. Syst. Evol. Microbiol.">
        <title>The Global Catalogue of Microorganisms (GCM) 10K type strain sequencing project: providing services to taxonomists for standard genome sequencing and annotation.</title>
        <authorList>
            <consortium name="The Broad Institute Genomics Platform"/>
            <consortium name="The Broad Institute Genome Sequencing Center for Infectious Disease"/>
            <person name="Wu L."/>
            <person name="Ma J."/>
        </authorList>
    </citation>
    <scope>NUCLEOTIDE SEQUENCE [LARGE SCALE GENOMIC DNA]</scope>
    <source>
        <strain evidence="4">KCTC 42730</strain>
    </source>
</reference>
<dbReference type="RefSeq" id="WP_377122802.1">
    <property type="nucleotide sequence ID" value="NZ_JBHRSD010000011.1"/>
</dbReference>
<accession>A0ABV7CII3</accession>
<evidence type="ECO:0000256" key="1">
    <source>
        <dbReference type="SAM" id="Coils"/>
    </source>
</evidence>
<dbReference type="EMBL" id="JBHRSD010000011">
    <property type="protein sequence ID" value="MFC3032376.1"/>
    <property type="molecule type" value="Genomic_DNA"/>
</dbReference>
<keyword evidence="1" id="KW-0175">Coiled coil</keyword>
<feature type="coiled-coil region" evidence="1">
    <location>
        <begin position="50"/>
        <end position="84"/>
    </location>
</feature>
<feature type="chain" id="PRO_5045730348" evidence="2">
    <location>
        <begin position="23"/>
        <end position="86"/>
    </location>
</feature>
<evidence type="ECO:0000313" key="3">
    <source>
        <dbReference type="EMBL" id="MFC3032376.1"/>
    </source>
</evidence>
<name>A0ABV7CII3_9GAMM</name>